<evidence type="ECO:0000256" key="1">
    <source>
        <dbReference type="ARBA" id="ARBA00004571"/>
    </source>
</evidence>
<dbReference type="PANTHER" id="PTHR32552:SF81">
    <property type="entry name" value="TONB-DEPENDENT OUTER MEMBRANE RECEPTOR"/>
    <property type="match status" value="1"/>
</dbReference>
<dbReference type="EMBL" id="JACEZU010000011">
    <property type="protein sequence ID" value="MBA5689563.1"/>
    <property type="molecule type" value="Genomic_DNA"/>
</dbReference>
<evidence type="ECO:0000256" key="15">
    <source>
        <dbReference type="SAM" id="SignalP"/>
    </source>
</evidence>
<evidence type="ECO:0000259" key="17">
    <source>
        <dbReference type="Pfam" id="PF07715"/>
    </source>
</evidence>
<dbReference type="PROSITE" id="PS52016">
    <property type="entry name" value="TONB_DEPENDENT_REC_3"/>
    <property type="match status" value="1"/>
</dbReference>
<dbReference type="AlphaFoldDB" id="A0A7W2FD69"/>
<feature type="domain" description="TonB-dependent receptor-like beta-barrel" evidence="16">
    <location>
        <begin position="300"/>
        <end position="772"/>
    </location>
</feature>
<evidence type="ECO:0000259" key="16">
    <source>
        <dbReference type="Pfam" id="PF00593"/>
    </source>
</evidence>
<evidence type="ECO:0000256" key="10">
    <source>
        <dbReference type="ARBA" id="ARBA00023136"/>
    </source>
</evidence>
<comment type="similarity">
    <text evidence="2 13 14">Belongs to the TonB-dependent receptor family.</text>
</comment>
<dbReference type="InterPro" id="IPR012910">
    <property type="entry name" value="Plug_dom"/>
</dbReference>
<keyword evidence="8" id="KW-0406">Ion transport</keyword>
<evidence type="ECO:0000256" key="11">
    <source>
        <dbReference type="ARBA" id="ARBA00023170"/>
    </source>
</evidence>
<dbReference type="Gene3D" id="2.170.130.10">
    <property type="entry name" value="TonB-dependent receptor, plug domain"/>
    <property type="match status" value="1"/>
</dbReference>
<gene>
    <name evidence="18" type="ORF">H3H39_21180</name>
</gene>
<feature type="chain" id="PRO_5030593801" evidence="15">
    <location>
        <begin position="33"/>
        <end position="807"/>
    </location>
</feature>
<evidence type="ECO:0000256" key="3">
    <source>
        <dbReference type="ARBA" id="ARBA00022448"/>
    </source>
</evidence>
<keyword evidence="19" id="KW-1185">Reference proteome</keyword>
<keyword evidence="12 13" id="KW-0998">Cell outer membrane</keyword>
<organism evidence="18 19">
    <name type="scientific">Rugamonas apoptosis</name>
    <dbReference type="NCBI Taxonomy" id="2758570"/>
    <lineage>
        <taxon>Bacteria</taxon>
        <taxon>Pseudomonadati</taxon>
        <taxon>Pseudomonadota</taxon>
        <taxon>Betaproteobacteria</taxon>
        <taxon>Burkholderiales</taxon>
        <taxon>Oxalobacteraceae</taxon>
        <taxon>Telluria group</taxon>
        <taxon>Rugamonas</taxon>
    </lineage>
</organism>
<feature type="domain" description="TonB-dependent receptor plug" evidence="17">
    <location>
        <begin position="71"/>
        <end position="179"/>
    </location>
</feature>
<keyword evidence="11 18" id="KW-0675">Receptor</keyword>
<dbReference type="GO" id="GO:0009279">
    <property type="term" value="C:cell outer membrane"/>
    <property type="evidence" value="ECO:0007669"/>
    <property type="project" value="UniProtKB-SubCell"/>
</dbReference>
<proteinExistence type="inferred from homology"/>
<dbReference type="Pfam" id="PF07715">
    <property type="entry name" value="Plug"/>
    <property type="match status" value="1"/>
</dbReference>
<evidence type="ECO:0000256" key="14">
    <source>
        <dbReference type="RuleBase" id="RU003357"/>
    </source>
</evidence>
<dbReference type="Pfam" id="PF00593">
    <property type="entry name" value="TonB_dep_Rec_b-barrel"/>
    <property type="match status" value="1"/>
</dbReference>
<dbReference type="SUPFAM" id="SSF56935">
    <property type="entry name" value="Porins"/>
    <property type="match status" value="1"/>
</dbReference>
<evidence type="ECO:0000256" key="7">
    <source>
        <dbReference type="ARBA" id="ARBA00023004"/>
    </source>
</evidence>
<dbReference type="InterPro" id="IPR036942">
    <property type="entry name" value="Beta-barrel_TonB_sf"/>
</dbReference>
<evidence type="ECO:0000256" key="13">
    <source>
        <dbReference type="PROSITE-ProRule" id="PRU01360"/>
    </source>
</evidence>
<keyword evidence="6 13" id="KW-0812">Transmembrane</keyword>
<dbReference type="GO" id="GO:0006826">
    <property type="term" value="P:iron ion transport"/>
    <property type="evidence" value="ECO:0007669"/>
    <property type="project" value="UniProtKB-KW"/>
</dbReference>
<evidence type="ECO:0000313" key="19">
    <source>
        <dbReference type="Proteomes" id="UP000573499"/>
    </source>
</evidence>
<accession>A0A7W2FD69</accession>
<feature type="signal peptide" evidence="15">
    <location>
        <begin position="1"/>
        <end position="32"/>
    </location>
</feature>
<dbReference type="RefSeq" id="WP_182156251.1">
    <property type="nucleotide sequence ID" value="NZ_JACEZU010000011.1"/>
</dbReference>
<evidence type="ECO:0000256" key="9">
    <source>
        <dbReference type="ARBA" id="ARBA00023077"/>
    </source>
</evidence>
<dbReference type="InterPro" id="IPR037066">
    <property type="entry name" value="Plug_dom_sf"/>
</dbReference>
<keyword evidence="7" id="KW-0408">Iron</keyword>
<evidence type="ECO:0000256" key="12">
    <source>
        <dbReference type="ARBA" id="ARBA00023237"/>
    </source>
</evidence>
<keyword evidence="4 13" id="KW-1134">Transmembrane beta strand</keyword>
<keyword evidence="9 14" id="KW-0798">TonB box</keyword>
<comment type="subcellular location">
    <subcellularLocation>
        <location evidence="1 13">Cell outer membrane</location>
        <topology evidence="1 13">Multi-pass membrane protein</topology>
    </subcellularLocation>
</comment>
<dbReference type="Proteomes" id="UP000573499">
    <property type="component" value="Unassembled WGS sequence"/>
</dbReference>
<protein>
    <submittedName>
        <fullName evidence="18">TonB-dependent receptor</fullName>
    </submittedName>
</protein>
<evidence type="ECO:0000256" key="8">
    <source>
        <dbReference type="ARBA" id="ARBA00023065"/>
    </source>
</evidence>
<dbReference type="InterPro" id="IPR000531">
    <property type="entry name" value="Beta-barrel_TonB"/>
</dbReference>
<keyword evidence="5" id="KW-0410">Iron transport</keyword>
<comment type="caution">
    <text evidence="18">The sequence shown here is derived from an EMBL/GenBank/DDBJ whole genome shotgun (WGS) entry which is preliminary data.</text>
</comment>
<dbReference type="Gene3D" id="2.40.170.20">
    <property type="entry name" value="TonB-dependent receptor, beta-barrel domain"/>
    <property type="match status" value="1"/>
</dbReference>
<evidence type="ECO:0000313" key="18">
    <source>
        <dbReference type="EMBL" id="MBA5689563.1"/>
    </source>
</evidence>
<evidence type="ECO:0000256" key="2">
    <source>
        <dbReference type="ARBA" id="ARBA00009810"/>
    </source>
</evidence>
<evidence type="ECO:0000256" key="4">
    <source>
        <dbReference type="ARBA" id="ARBA00022452"/>
    </source>
</evidence>
<dbReference type="InterPro" id="IPR039426">
    <property type="entry name" value="TonB-dep_rcpt-like"/>
</dbReference>
<keyword evidence="10 13" id="KW-0472">Membrane</keyword>
<reference evidence="18 19" key="1">
    <citation type="submission" date="2020-07" db="EMBL/GenBank/DDBJ databases">
        <title>Novel species isolated from subtropical streams in China.</title>
        <authorList>
            <person name="Lu H."/>
        </authorList>
    </citation>
    <scope>NUCLEOTIDE SEQUENCE [LARGE SCALE GENOMIC DNA]</scope>
    <source>
        <strain evidence="18 19">LX47W</strain>
    </source>
</reference>
<sequence length="807" mass="86538">MTHSAPPRRLYAASPIQFAILTLLAGMSTAQAQVQEQAAAAAPAAAPAPAVKDDNVIQEVFVTATKRATSLQRTPVAITALNANALADNHVQTIQDVVNLVPGFQATTEGDHGVITMTLRGIGNDSAKTEYADPEVASFIDGIYSPRPEGATSLLFDLDAIEVLRGPQGTLWGRNSSVGAVNMQTAKPVLGDSSGNVETGAGSYHRLGARGAVNVPLGDTAAMRIAFVHEQHDGYVDFQKLPVPSVASQQAAYLASGGTLASFQPINPNLFVTGGPKYGAQDQSALRLSFLWQPTPQLKWNLAYENFADRGTLSMNLLQTQRPGQDKWSALIDTAPSLTRDTDSFRSRVEYSLNDATMLTYIAGYSRFSGSSTFDADGGANIPTSFATGATFQANNTVSSHYANYSHELELQSVGKRAVDWQLGLYYGAEKNDMRFDIPIFNGTQQGTVAWQGSFIQPKETVASTAVFGQSTWNASDSLHLTGGLRYTSDKRTNVGGNGYTWNYDASVPQVPVSPSIDPTKPGQGYSPSVPSNDGEFTGHKMTGLARIGYDIDRNNMVYASVSTGYKSGGLQDGGLHYGAETLTNYEIGSKSTLMGGALKINNALYYSKFKDFQFSSPVTKPDGSHALATSNAEGATVYGFESEIAAKLTKDDKLQASLAWTHAVLGTLRGAGSNDYSLPVCSIPGISTCLDVSGNTMPHSPKFSLQLMYQHTVHLNDDATLTPRISTHYETSSWLSVFNLGDGDKQQAYTRSDLGLRYSKKNWWIDAFVRNAGNGNVKTSASNGGNVWLAQYLPPRTFGINTGFDF</sequence>
<evidence type="ECO:0000256" key="6">
    <source>
        <dbReference type="ARBA" id="ARBA00022692"/>
    </source>
</evidence>
<name>A0A7W2FD69_9BURK</name>
<keyword evidence="3 13" id="KW-0813">Transport</keyword>
<keyword evidence="15" id="KW-0732">Signal</keyword>
<evidence type="ECO:0000256" key="5">
    <source>
        <dbReference type="ARBA" id="ARBA00022496"/>
    </source>
</evidence>
<dbReference type="PANTHER" id="PTHR32552">
    <property type="entry name" value="FERRICHROME IRON RECEPTOR-RELATED"/>
    <property type="match status" value="1"/>
</dbReference>